<protein>
    <submittedName>
        <fullName evidence="6">Anaerobic selenocysteine-containing dehydrogenase</fullName>
    </submittedName>
</protein>
<dbReference type="GO" id="GO:0046872">
    <property type="term" value="F:metal ion binding"/>
    <property type="evidence" value="ECO:0007669"/>
    <property type="project" value="UniProtKB-KW"/>
</dbReference>
<dbReference type="STRING" id="65499.SAMN04488000_109221"/>
<accession>A0A1H9PQT2</accession>
<keyword evidence="2" id="KW-0479">Metal-binding</keyword>
<comment type="similarity">
    <text evidence="1">Belongs to the prokaryotic molybdopterin-containing oxidoreductase family.</text>
</comment>
<evidence type="ECO:0000313" key="7">
    <source>
        <dbReference type="Proteomes" id="UP000199503"/>
    </source>
</evidence>
<dbReference type="Gene3D" id="3.40.50.740">
    <property type="match status" value="1"/>
</dbReference>
<keyword evidence="3" id="KW-0408">Iron</keyword>
<reference evidence="7" key="1">
    <citation type="submission" date="2016-10" db="EMBL/GenBank/DDBJ databases">
        <authorList>
            <person name="Varghese N."/>
            <person name="Submissions S."/>
        </authorList>
    </citation>
    <scope>NUCLEOTIDE SEQUENCE [LARGE SCALE GENOMIC DNA]</scope>
    <source>
        <strain evidence="7">DSM 44437</strain>
    </source>
</reference>
<dbReference type="PROSITE" id="PS51669">
    <property type="entry name" value="4FE4S_MOW_BIS_MGD"/>
    <property type="match status" value="1"/>
</dbReference>
<dbReference type="EMBL" id="FOFV01000009">
    <property type="protein sequence ID" value="SER50601.1"/>
    <property type="molecule type" value="Genomic_DNA"/>
</dbReference>
<keyword evidence="7" id="KW-1185">Reference proteome</keyword>
<dbReference type="Gene3D" id="2.40.40.20">
    <property type="match status" value="1"/>
</dbReference>
<feature type="domain" description="4Fe-4S Mo/W bis-MGD-type" evidence="5">
    <location>
        <begin position="13"/>
        <end position="70"/>
    </location>
</feature>
<dbReference type="PANTHER" id="PTHR43742">
    <property type="entry name" value="TRIMETHYLAMINE-N-OXIDE REDUCTASE"/>
    <property type="match status" value="1"/>
</dbReference>
<dbReference type="SUPFAM" id="SSF50692">
    <property type="entry name" value="ADC-like"/>
    <property type="match status" value="1"/>
</dbReference>
<gene>
    <name evidence="6" type="ORF">SAMN04488000_109221</name>
</gene>
<dbReference type="InterPro" id="IPR050612">
    <property type="entry name" value="Prok_Mopterin_Oxidored"/>
</dbReference>
<dbReference type="Gene3D" id="2.20.25.90">
    <property type="entry name" value="ADC-like domains"/>
    <property type="match status" value="1"/>
</dbReference>
<dbReference type="InterPro" id="IPR009010">
    <property type="entry name" value="Asp_de-COase-like_dom_sf"/>
</dbReference>
<dbReference type="GO" id="GO:0016491">
    <property type="term" value="F:oxidoreductase activity"/>
    <property type="evidence" value="ECO:0007669"/>
    <property type="project" value="InterPro"/>
</dbReference>
<evidence type="ECO:0000256" key="3">
    <source>
        <dbReference type="ARBA" id="ARBA00023004"/>
    </source>
</evidence>
<organism evidence="6 7">
    <name type="scientific">Lentzea albida</name>
    <dbReference type="NCBI Taxonomy" id="65499"/>
    <lineage>
        <taxon>Bacteria</taxon>
        <taxon>Bacillati</taxon>
        <taxon>Actinomycetota</taxon>
        <taxon>Actinomycetes</taxon>
        <taxon>Pseudonocardiales</taxon>
        <taxon>Pseudonocardiaceae</taxon>
        <taxon>Lentzea</taxon>
    </lineage>
</organism>
<dbReference type="Pfam" id="PF04879">
    <property type="entry name" value="Molybdop_Fe4S4"/>
    <property type="match status" value="1"/>
</dbReference>
<dbReference type="InterPro" id="IPR006963">
    <property type="entry name" value="Mopterin_OxRdtase_4Fe-4S_dom"/>
</dbReference>
<dbReference type="InterPro" id="IPR006656">
    <property type="entry name" value="Mopterin_OxRdtase"/>
</dbReference>
<sequence length="706" mass="76467">MPRQNLLTITGTTSEVAGACPLDCPDCCSWLVTVENGLATGLRGNPEHPITRGTLCVKVNRYLEQASHRDRILHPMRRVGAKGEGRFARIGWDEALDEMADRLSRIADEHGGEALWPYQGTGALGYLQGVQGRAGTRLWNVLGASHHDMTICSIAGLTGLTYALGTSRGMDPEDFALSKLTLLWGTNTLTSGHHLWRFIEAGRKNGGHVVAIDPMRTRTAAAADEHLAPMPGTDGALALGLMHVIVATGREDDDFLSRYCFGWEDFRERVLAFTPERAASITGVLAEQIRDLGERIACTKPTAIRTSQGIQRHAGAGATLRTLACIPAVTGDWHRPGGGLMFSTDTYFGGNREALFRDDLRPKAVRTLSMTRLAEGLLEASDPPVMGLVVYGANPVVSTSDQNRVRAGLSREDLYTVVIDHFPTDTVDYADLVLPATMQHEHTDLMDAYGHLYLAWNERAVEPPGECRSTTDTFRDLAKRMGLREPSLYDSDERLAEQLLDSDHPSLHGITLDGLRASGWARLNYPSPLAPFEHGFPTPSGKFEFVSASAAADGLDPMPGYTPPLEVVDDEMAERHPFVLIAGASHFAINTIFGNNDELRRRAGSPTVVVHPDDALAHGLATGTHVRVFNGRGEFTADVLVDARVRRGVLSTTKGHWLKLTGGATVNATVDERDADMGGGAVFHDNRVSVEAVEIPAAQIRGGAST</sequence>
<dbReference type="Pfam" id="PF00384">
    <property type="entry name" value="Molybdopterin"/>
    <property type="match status" value="1"/>
</dbReference>
<evidence type="ECO:0000313" key="6">
    <source>
        <dbReference type="EMBL" id="SER50601.1"/>
    </source>
</evidence>
<dbReference type="SUPFAM" id="SSF53706">
    <property type="entry name" value="Formate dehydrogenase/DMSO reductase, domains 1-3"/>
    <property type="match status" value="1"/>
</dbReference>
<keyword evidence="4" id="KW-0411">Iron-sulfur</keyword>
<dbReference type="Gene3D" id="3.40.228.10">
    <property type="entry name" value="Dimethylsulfoxide Reductase, domain 2"/>
    <property type="match status" value="1"/>
</dbReference>
<dbReference type="SMART" id="SM00926">
    <property type="entry name" value="Molybdop_Fe4S4"/>
    <property type="match status" value="1"/>
</dbReference>
<dbReference type="GO" id="GO:0043546">
    <property type="term" value="F:molybdopterin cofactor binding"/>
    <property type="evidence" value="ECO:0007669"/>
    <property type="project" value="InterPro"/>
</dbReference>
<dbReference type="GO" id="GO:0051536">
    <property type="term" value="F:iron-sulfur cluster binding"/>
    <property type="evidence" value="ECO:0007669"/>
    <property type="project" value="UniProtKB-KW"/>
</dbReference>
<evidence type="ECO:0000256" key="4">
    <source>
        <dbReference type="ARBA" id="ARBA00023014"/>
    </source>
</evidence>
<evidence type="ECO:0000256" key="2">
    <source>
        <dbReference type="ARBA" id="ARBA00022723"/>
    </source>
</evidence>
<dbReference type="RefSeq" id="WP_218159709.1">
    <property type="nucleotide sequence ID" value="NZ_FOFV01000009.1"/>
</dbReference>
<dbReference type="Pfam" id="PF01568">
    <property type="entry name" value="Molydop_binding"/>
    <property type="match status" value="1"/>
</dbReference>
<dbReference type="AlphaFoldDB" id="A0A1H9PQT2"/>
<dbReference type="PANTHER" id="PTHR43742:SF6">
    <property type="entry name" value="OXIDOREDUCTASE YYAE-RELATED"/>
    <property type="match status" value="1"/>
</dbReference>
<dbReference type="Proteomes" id="UP000199503">
    <property type="component" value="Unassembled WGS sequence"/>
</dbReference>
<dbReference type="CDD" id="cd02766">
    <property type="entry name" value="MopB_3"/>
    <property type="match status" value="1"/>
</dbReference>
<dbReference type="InterPro" id="IPR006657">
    <property type="entry name" value="MoPterin_dinucl-bd_dom"/>
</dbReference>
<name>A0A1H9PQT2_9PSEU</name>
<evidence type="ECO:0000259" key="5">
    <source>
        <dbReference type="PROSITE" id="PS51669"/>
    </source>
</evidence>
<evidence type="ECO:0000256" key="1">
    <source>
        <dbReference type="ARBA" id="ARBA00010312"/>
    </source>
</evidence>
<dbReference type="Gene3D" id="3.30.2070.10">
    <property type="entry name" value="Formate dehydrogenase/DMSO reductase"/>
    <property type="match status" value="1"/>
</dbReference>
<proteinExistence type="inferred from homology"/>